<evidence type="ECO:0000313" key="1">
    <source>
        <dbReference type="EMBL" id="CAG8556415.1"/>
    </source>
</evidence>
<dbReference type="EMBL" id="CAJVPQ010001510">
    <property type="protein sequence ID" value="CAG8556415.1"/>
    <property type="molecule type" value="Genomic_DNA"/>
</dbReference>
<sequence length="51" mass="5714">MGNVLSIVTGTSKTFHKELGIHCNAIDGHYYLRIDEPRLYLPCGDKGQTSY</sequence>
<reference evidence="1" key="1">
    <citation type="submission" date="2021-06" db="EMBL/GenBank/DDBJ databases">
        <authorList>
            <person name="Kallberg Y."/>
            <person name="Tangrot J."/>
            <person name="Rosling A."/>
        </authorList>
    </citation>
    <scope>NUCLEOTIDE SEQUENCE</scope>
    <source>
        <strain evidence="1">UK204</strain>
    </source>
</reference>
<proteinExistence type="predicted"/>
<evidence type="ECO:0000313" key="2">
    <source>
        <dbReference type="Proteomes" id="UP000789570"/>
    </source>
</evidence>
<dbReference type="Proteomes" id="UP000789570">
    <property type="component" value="Unassembled WGS sequence"/>
</dbReference>
<keyword evidence="2" id="KW-1185">Reference proteome</keyword>
<dbReference type="AlphaFoldDB" id="A0A9N9B7U5"/>
<gene>
    <name evidence="1" type="ORF">FCALED_LOCUS6377</name>
</gene>
<comment type="caution">
    <text evidence="1">The sequence shown here is derived from an EMBL/GenBank/DDBJ whole genome shotgun (WGS) entry which is preliminary data.</text>
</comment>
<organism evidence="1 2">
    <name type="scientific">Funneliformis caledonium</name>
    <dbReference type="NCBI Taxonomy" id="1117310"/>
    <lineage>
        <taxon>Eukaryota</taxon>
        <taxon>Fungi</taxon>
        <taxon>Fungi incertae sedis</taxon>
        <taxon>Mucoromycota</taxon>
        <taxon>Glomeromycotina</taxon>
        <taxon>Glomeromycetes</taxon>
        <taxon>Glomerales</taxon>
        <taxon>Glomeraceae</taxon>
        <taxon>Funneliformis</taxon>
    </lineage>
</organism>
<protein>
    <submittedName>
        <fullName evidence="1">17351_t:CDS:1</fullName>
    </submittedName>
</protein>
<accession>A0A9N9B7U5</accession>
<name>A0A9N9B7U5_9GLOM</name>